<dbReference type="Proteomes" id="UP000652761">
    <property type="component" value="Unassembled WGS sequence"/>
</dbReference>
<sequence length="115" mass="12603">MPQVDFQQEVVTVAWDPRPQEPVEGVLRATSVLELAAQQADSGAEGKTVVRTVALSRLKSSRGWSRMPRTVRSSTQHRLASPVSHCLTPCGPGMAWRGETSQQRQGAHRAEETGR</sequence>
<dbReference type="EMBL" id="NMUH01000707">
    <property type="protein sequence ID" value="MQL83617.1"/>
    <property type="molecule type" value="Genomic_DNA"/>
</dbReference>
<reference evidence="2" key="1">
    <citation type="submission" date="2017-07" db="EMBL/GenBank/DDBJ databases">
        <title>Taro Niue Genome Assembly and Annotation.</title>
        <authorList>
            <person name="Atibalentja N."/>
            <person name="Keating K."/>
            <person name="Fields C.J."/>
        </authorList>
    </citation>
    <scope>NUCLEOTIDE SEQUENCE</scope>
    <source>
        <strain evidence="2">Niue_2</strain>
        <tissue evidence="2">Leaf</tissue>
    </source>
</reference>
<feature type="region of interest" description="Disordered" evidence="1">
    <location>
        <begin position="65"/>
        <end position="84"/>
    </location>
</feature>
<protein>
    <submittedName>
        <fullName evidence="2">Uncharacterized protein</fullName>
    </submittedName>
</protein>
<keyword evidence="3" id="KW-1185">Reference proteome</keyword>
<evidence type="ECO:0000313" key="2">
    <source>
        <dbReference type="EMBL" id="MQL83617.1"/>
    </source>
</evidence>
<proteinExistence type="predicted"/>
<evidence type="ECO:0000256" key="1">
    <source>
        <dbReference type="SAM" id="MobiDB-lite"/>
    </source>
</evidence>
<evidence type="ECO:0000313" key="3">
    <source>
        <dbReference type="Proteomes" id="UP000652761"/>
    </source>
</evidence>
<name>A0A843UMP8_COLES</name>
<accession>A0A843UMP8</accession>
<comment type="caution">
    <text evidence="2">The sequence shown here is derived from an EMBL/GenBank/DDBJ whole genome shotgun (WGS) entry which is preliminary data.</text>
</comment>
<gene>
    <name evidence="2" type="ORF">Taro_016118</name>
</gene>
<dbReference type="AlphaFoldDB" id="A0A843UMP8"/>
<feature type="region of interest" description="Disordered" evidence="1">
    <location>
        <begin position="94"/>
        <end position="115"/>
    </location>
</feature>
<organism evidence="2 3">
    <name type="scientific">Colocasia esculenta</name>
    <name type="common">Wild taro</name>
    <name type="synonym">Arum esculentum</name>
    <dbReference type="NCBI Taxonomy" id="4460"/>
    <lineage>
        <taxon>Eukaryota</taxon>
        <taxon>Viridiplantae</taxon>
        <taxon>Streptophyta</taxon>
        <taxon>Embryophyta</taxon>
        <taxon>Tracheophyta</taxon>
        <taxon>Spermatophyta</taxon>
        <taxon>Magnoliopsida</taxon>
        <taxon>Liliopsida</taxon>
        <taxon>Araceae</taxon>
        <taxon>Aroideae</taxon>
        <taxon>Colocasieae</taxon>
        <taxon>Colocasia</taxon>
    </lineage>
</organism>